<organism evidence="4 5">
    <name type="scientific">Deinococcus hopiensis KR-140</name>
    <dbReference type="NCBI Taxonomy" id="695939"/>
    <lineage>
        <taxon>Bacteria</taxon>
        <taxon>Thermotogati</taxon>
        <taxon>Deinococcota</taxon>
        <taxon>Deinococci</taxon>
        <taxon>Deinococcales</taxon>
        <taxon>Deinococcaceae</taxon>
        <taxon>Deinococcus</taxon>
    </lineage>
</organism>
<name>A0A1W1V6U0_9DEIO</name>
<evidence type="ECO:0000259" key="3">
    <source>
        <dbReference type="PROSITE" id="PS51000"/>
    </source>
</evidence>
<evidence type="ECO:0000313" key="4">
    <source>
        <dbReference type="EMBL" id="SMB89043.1"/>
    </source>
</evidence>
<dbReference type="PANTHER" id="PTHR34580">
    <property type="match status" value="1"/>
</dbReference>
<dbReference type="AlphaFoldDB" id="A0A1W1V6U0"/>
<dbReference type="InterPro" id="IPR001034">
    <property type="entry name" value="DeoR_HTH"/>
</dbReference>
<keyword evidence="5" id="KW-1185">Reference proteome</keyword>
<accession>A0A1W1V6U0</accession>
<dbReference type="InterPro" id="IPR013196">
    <property type="entry name" value="HTH_11"/>
</dbReference>
<proteinExistence type="predicted"/>
<dbReference type="STRING" id="695939.SAMN00790413_00245"/>
<dbReference type="InterPro" id="IPR028349">
    <property type="entry name" value="PafC-like"/>
</dbReference>
<evidence type="ECO:0000256" key="2">
    <source>
        <dbReference type="ARBA" id="ARBA00023163"/>
    </source>
</evidence>
<dbReference type="Proteomes" id="UP000192582">
    <property type="component" value="Unassembled WGS sequence"/>
</dbReference>
<dbReference type="SUPFAM" id="SSF46785">
    <property type="entry name" value="Winged helix' DNA-binding domain"/>
    <property type="match status" value="1"/>
</dbReference>
<gene>
    <name evidence="4" type="ORF">SAMN00790413_00245</name>
</gene>
<dbReference type="RefSeq" id="WP_084047950.1">
    <property type="nucleotide sequence ID" value="NZ_FWWU01000009.1"/>
</dbReference>
<dbReference type="Pfam" id="PF08279">
    <property type="entry name" value="HTH_11"/>
    <property type="match status" value="1"/>
</dbReference>
<dbReference type="Gene3D" id="1.10.10.10">
    <property type="entry name" value="Winged helix-like DNA-binding domain superfamily/Winged helix DNA-binding domain"/>
    <property type="match status" value="1"/>
</dbReference>
<dbReference type="PROSITE" id="PS51000">
    <property type="entry name" value="HTH_DEOR_2"/>
    <property type="match status" value="1"/>
</dbReference>
<dbReference type="InterPro" id="IPR026881">
    <property type="entry name" value="WYL_dom"/>
</dbReference>
<protein>
    <submittedName>
        <fullName evidence="4">Predicted DNA-binding transcriptional regulator YafY, contains an HTH and WYL domains</fullName>
    </submittedName>
</protein>
<dbReference type="GO" id="GO:0003677">
    <property type="term" value="F:DNA binding"/>
    <property type="evidence" value="ECO:0007669"/>
    <property type="project" value="UniProtKB-KW"/>
</dbReference>
<reference evidence="4 5" key="1">
    <citation type="submission" date="2017-04" db="EMBL/GenBank/DDBJ databases">
        <authorList>
            <person name="Afonso C.L."/>
            <person name="Miller P.J."/>
            <person name="Scott M.A."/>
            <person name="Spackman E."/>
            <person name="Goraichik I."/>
            <person name="Dimitrov K.M."/>
            <person name="Suarez D.L."/>
            <person name="Swayne D.E."/>
        </authorList>
    </citation>
    <scope>NUCLEOTIDE SEQUENCE [LARGE SCALE GENOMIC DNA]</scope>
    <source>
        <strain evidence="4 5">KR-140</strain>
    </source>
</reference>
<dbReference type="InterPro" id="IPR036390">
    <property type="entry name" value="WH_DNA-bd_sf"/>
</dbReference>
<dbReference type="Pfam" id="PF13280">
    <property type="entry name" value="WYL"/>
    <property type="match status" value="1"/>
</dbReference>
<keyword evidence="4" id="KW-0238">DNA-binding</keyword>
<dbReference type="InterPro" id="IPR051534">
    <property type="entry name" value="CBASS_pafABC_assoc_protein"/>
</dbReference>
<dbReference type="EMBL" id="FWWU01000009">
    <property type="protein sequence ID" value="SMB89043.1"/>
    <property type="molecule type" value="Genomic_DNA"/>
</dbReference>
<keyword evidence="2" id="KW-0804">Transcription</keyword>
<keyword evidence="1" id="KW-0805">Transcription regulation</keyword>
<evidence type="ECO:0000313" key="5">
    <source>
        <dbReference type="Proteomes" id="UP000192582"/>
    </source>
</evidence>
<feature type="domain" description="HTH deoR-type" evidence="3">
    <location>
        <begin position="4"/>
        <end position="62"/>
    </location>
</feature>
<dbReference type="InterPro" id="IPR036388">
    <property type="entry name" value="WH-like_DNA-bd_sf"/>
</dbReference>
<sequence>MYDPSMRVLTVLELLQARESVTGAELARRLEVSPRTVQRYVTRLQDLGIPVEGRRGVGGAYRLKPGFRLPPLMFTGEEALSLALGLRALQHLGLAALAPAAQAASAKLSRTLPQTLRENVNALEDAVQLDPSPWVVTTDAELLAELLGAVRRARTVELVYRSLTADETMRRVNVYRVVHLAGRWYAVGHCHLRGEKRCFRLDRMVGLNVLEDVFTPPEAFDALAYLRSSMPHLPTSHNISVWLACPPEDLRGEVSAWRTEIRPENGGTRLRCQRENLEGFAAFLLGVGRPFRVDSPPQLLDAFAVLKERCAEVQAARTIPHDPESSSVRPGD</sequence>
<dbReference type="OrthoDB" id="9767131at2"/>
<dbReference type="GO" id="GO:0003700">
    <property type="term" value="F:DNA-binding transcription factor activity"/>
    <property type="evidence" value="ECO:0007669"/>
    <property type="project" value="InterPro"/>
</dbReference>
<dbReference type="PIRSF" id="PIRSF016838">
    <property type="entry name" value="PafC"/>
    <property type="match status" value="1"/>
</dbReference>
<dbReference type="PROSITE" id="PS52050">
    <property type="entry name" value="WYL"/>
    <property type="match status" value="1"/>
</dbReference>
<evidence type="ECO:0000256" key="1">
    <source>
        <dbReference type="ARBA" id="ARBA00023015"/>
    </source>
</evidence>
<dbReference type="PANTHER" id="PTHR34580:SF3">
    <property type="entry name" value="PROTEIN PAFB"/>
    <property type="match status" value="1"/>
</dbReference>